<dbReference type="EMBL" id="CP023739">
    <property type="protein sequence ID" value="ATQ70816.1"/>
    <property type="molecule type" value="Genomic_DNA"/>
</dbReference>
<evidence type="ECO:0000256" key="6">
    <source>
        <dbReference type="ARBA" id="ARBA00019425"/>
    </source>
</evidence>
<evidence type="ECO:0000256" key="5">
    <source>
        <dbReference type="ARBA" id="ARBA00011558"/>
    </source>
</evidence>
<dbReference type="AlphaFoldDB" id="A0A2D2D722"/>
<comment type="cofactor">
    <cofactor evidence="1">
        <name>heme</name>
        <dbReference type="ChEBI" id="CHEBI:30413"/>
    </cofactor>
</comment>
<evidence type="ECO:0000256" key="8">
    <source>
        <dbReference type="ARBA" id="ARBA00022532"/>
    </source>
</evidence>
<keyword evidence="11" id="KW-0479">Metal-binding</keyword>
<evidence type="ECO:0000256" key="4">
    <source>
        <dbReference type="ARBA" id="ARBA00005163"/>
    </source>
</evidence>
<keyword evidence="7" id="KW-0813">Transport</keyword>
<keyword evidence="8" id="KW-0816">Tricarboxylic acid cycle</keyword>
<proteinExistence type="predicted"/>
<sequence length="127" mass="13481">MLNLRTSLARARGLGSARSGTVDFWRQRVTSLLGLPLTIAAVLIVLSSVGIDRDAALARLGHPAVATLLLLTILNFCIHMRIGMQVIIEDYVHKPTAKALLLMANTGFTFTMGIAGALALVKIATAS</sequence>
<evidence type="ECO:0000256" key="10">
    <source>
        <dbReference type="ARBA" id="ARBA00022692"/>
    </source>
</evidence>
<name>A0A2D2D722_METT3</name>
<feature type="transmembrane region" description="Helical" evidence="16">
    <location>
        <begin position="99"/>
        <end position="121"/>
    </location>
</feature>
<comment type="subcellular location">
    <subcellularLocation>
        <location evidence="3">Membrane</location>
        <topology evidence="3">Multi-pass membrane protein</topology>
    </subcellularLocation>
</comment>
<evidence type="ECO:0000256" key="13">
    <source>
        <dbReference type="ARBA" id="ARBA00022989"/>
    </source>
</evidence>
<keyword evidence="18" id="KW-1185">Reference proteome</keyword>
<dbReference type="GO" id="GO:0006099">
    <property type="term" value="P:tricarboxylic acid cycle"/>
    <property type="evidence" value="ECO:0007669"/>
    <property type="project" value="UniProtKB-UniPathway"/>
</dbReference>
<keyword evidence="17" id="KW-0614">Plasmid</keyword>
<evidence type="ECO:0000256" key="12">
    <source>
        <dbReference type="ARBA" id="ARBA00022982"/>
    </source>
</evidence>
<accession>A0A2D2D722</accession>
<feature type="transmembrane region" description="Helical" evidence="16">
    <location>
        <begin position="32"/>
        <end position="51"/>
    </location>
</feature>
<comment type="function">
    <text evidence="2">Membrane-anchoring subunit of succinate dehydrogenase (SDH).</text>
</comment>
<comment type="subunit">
    <text evidence="5">Part of an enzyme complex containing four subunits: a flavoprotein, an iron-sulfur protein, plus two membrane-anchoring proteins, SdhC and SdhD.</text>
</comment>
<evidence type="ECO:0000256" key="1">
    <source>
        <dbReference type="ARBA" id="ARBA00001971"/>
    </source>
</evidence>
<dbReference type="Pfam" id="PF01127">
    <property type="entry name" value="Sdh_cyt"/>
    <property type="match status" value="1"/>
</dbReference>
<evidence type="ECO:0000256" key="9">
    <source>
        <dbReference type="ARBA" id="ARBA00022617"/>
    </source>
</evidence>
<dbReference type="Gene3D" id="1.20.1300.10">
    <property type="entry name" value="Fumarate reductase/succinate dehydrogenase, transmembrane subunit"/>
    <property type="match status" value="1"/>
</dbReference>
<dbReference type="InterPro" id="IPR014312">
    <property type="entry name" value="Succ_DH_anchor"/>
</dbReference>
<dbReference type="GO" id="GO:0020037">
    <property type="term" value="F:heme binding"/>
    <property type="evidence" value="ECO:0007669"/>
    <property type="project" value="InterPro"/>
</dbReference>
<dbReference type="InterPro" id="IPR034804">
    <property type="entry name" value="SQR/QFR_C/D"/>
</dbReference>
<comment type="pathway">
    <text evidence="4">Carbohydrate metabolism; tricarboxylic acid cycle.</text>
</comment>
<dbReference type="CDD" id="cd03495">
    <property type="entry name" value="SQR_TypeC_SdhD_like"/>
    <property type="match status" value="1"/>
</dbReference>
<evidence type="ECO:0000256" key="2">
    <source>
        <dbReference type="ARBA" id="ARBA00004050"/>
    </source>
</evidence>
<keyword evidence="13 16" id="KW-1133">Transmembrane helix</keyword>
<dbReference type="UniPathway" id="UPA00223"/>
<keyword evidence="10 16" id="KW-0812">Transmembrane</keyword>
<dbReference type="Proteomes" id="UP000230709">
    <property type="component" value="Plasmid pOB3b2"/>
</dbReference>
<evidence type="ECO:0000256" key="16">
    <source>
        <dbReference type="SAM" id="Phobius"/>
    </source>
</evidence>
<organism evidence="17 18">
    <name type="scientific">Methylosinus trichosporium (strain ATCC 35070 / NCIMB 11131 / UNIQEM 75 / OB3b)</name>
    <dbReference type="NCBI Taxonomy" id="595536"/>
    <lineage>
        <taxon>Bacteria</taxon>
        <taxon>Pseudomonadati</taxon>
        <taxon>Pseudomonadota</taxon>
        <taxon>Alphaproteobacteria</taxon>
        <taxon>Hyphomicrobiales</taxon>
        <taxon>Methylocystaceae</taxon>
        <taxon>Methylosinus</taxon>
    </lineage>
</organism>
<gene>
    <name evidence="17" type="primary">sdhD</name>
    <name evidence="17" type="ORF">CQW49_22885</name>
</gene>
<dbReference type="KEGG" id="mtw:CQW49_22885"/>
<dbReference type="SUPFAM" id="SSF81343">
    <property type="entry name" value="Fumarate reductase respiratory complex transmembrane subunits"/>
    <property type="match status" value="1"/>
</dbReference>
<evidence type="ECO:0000256" key="3">
    <source>
        <dbReference type="ARBA" id="ARBA00004141"/>
    </source>
</evidence>
<evidence type="ECO:0000313" key="17">
    <source>
        <dbReference type="EMBL" id="ATQ70816.1"/>
    </source>
</evidence>
<evidence type="ECO:0000256" key="7">
    <source>
        <dbReference type="ARBA" id="ARBA00022448"/>
    </source>
</evidence>
<keyword evidence="14" id="KW-0408">Iron</keyword>
<reference evidence="18" key="1">
    <citation type="submission" date="2017-10" db="EMBL/GenBank/DDBJ databases">
        <title>Completed PacBio SMRT sequence of Methylosinus trichosporium OB3b reveals presence of a third large plasmid.</title>
        <authorList>
            <person name="Charles T.C."/>
            <person name="Lynch M.D.J."/>
            <person name="Heil J.R."/>
            <person name="Cheng J."/>
        </authorList>
    </citation>
    <scope>NUCLEOTIDE SEQUENCE [LARGE SCALE GENOMIC DNA]</scope>
    <source>
        <strain evidence="18">OB3b</strain>
        <plasmid evidence="18">pob3b2</plasmid>
    </source>
</reference>
<dbReference type="InterPro" id="IPR000701">
    <property type="entry name" value="SuccDH_FuR_B_TM-su"/>
</dbReference>
<protein>
    <recommendedName>
        <fullName evidence="6">Succinate dehydrogenase hydrophobic membrane anchor subunit</fullName>
    </recommendedName>
</protein>
<evidence type="ECO:0000256" key="15">
    <source>
        <dbReference type="ARBA" id="ARBA00023136"/>
    </source>
</evidence>
<geneLocation type="plasmid" evidence="18">
    <name>pob3b2</name>
</geneLocation>
<dbReference type="GO" id="GO:0046872">
    <property type="term" value="F:metal ion binding"/>
    <property type="evidence" value="ECO:0007669"/>
    <property type="project" value="UniProtKB-KW"/>
</dbReference>
<evidence type="ECO:0000313" key="18">
    <source>
        <dbReference type="Proteomes" id="UP000230709"/>
    </source>
</evidence>
<keyword evidence="12" id="KW-0249">Electron transport</keyword>
<dbReference type="GO" id="GO:0016020">
    <property type="term" value="C:membrane"/>
    <property type="evidence" value="ECO:0007669"/>
    <property type="project" value="UniProtKB-SubCell"/>
</dbReference>
<evidence type="ECO:0000256" key="11">
    <source>
        <dbReference type="ARBA" id="ARBA00022723"/>
    </source>
</evidence>
<feature type="transmembrane region" description="Helical" evidence="16">
    <location>
        <begin position="57"/>
        <end position="78"/>
    </location>
</feature>
<keyword evidence="9" id="KW-0349">Heme</keyword>
<dbReference type="NCBIfam" id="TIGR02968">
    <property type="entry name" value="succ_dehyd_anc"/>
    <property type="match status" value="1"/>
</dbReference>
<evidence type="ECO:0000256" key="14">
    <source>
        <dbReference type="ARBA" id="ARBA00023004"/>
    </source>
</evidence>
<keyword evidence="15 16" id="KW-0472">Membrane</keyword>